<dbReference type="Pfam" id="PF11512">
    <property type="entry name" value="Atu4866"/>
    <property type="match status" value="1"/>
</dbReference>
<proteinExistence type="predicted"/>
<gene>
    <name evidence="1" type="ORF">GL284_14555</name>
</gene>
<organism evidence="1 2">
    <name type="scientific">Paracoccus shanxieyensis</name>
    <dbReference type="NCBI Taxonomy" id="2675752"/>
    <lineage>
        <taxon>Bacteria</taxon>
        <taxon>Pseudomonadati</taxon>
        <taxon>Pseudomonadota</taxon>
        <taxon>Alphaproteobacteria</taxon>
        <taxon>Rhodobacterales</taxon>
        <taxon>Paracoccaceae</taxon>
        <taxon>Paracoccus</taxon>
    </lineage>
</organism>
<evidence type="ECO:0008006" key="3">
    <source>
        <dbReference type="Google" id="ProtNLM"/>
    </source>
</evidence>
<protein>
    <recommendedName>
        <fullName evidence="3">Agrobacterium tumefaciens protein Atu4866</fullName>
    </recommendedName>
</protein>
<sequence>MTRNLIIAALTAGSLEAASAQTAHPYLGLWVTADGHVRQELRPDNRYVEARGTREAAYTGRYQITGDRIEYWDDTGFTADGRFVDGVLHHAGMVMTRSE</sequence>
<evidence type="ECO:0000313" key="2">
    <source>
        <dbReference type="Proteomes" id="UP000478740"/>
    </source>
</evidence>
<dbReference type="Gene3D" id="2.40.128.290">
    <property type="entry name" value="Uncharacterised protein Atu4866, PF11512"/>
    <property type="match status" value="1"/>
</dbReference>
<dbReference type="InterPro" id="IPR038646">
    <property type="entry name" value="Atu4866-like_sf"/>
</dbReference>
<comment type="caution">
    <text evidence="1">The sequence shown here is derived from an EMBL/GenBank/DDBJ whole genome shotgun (WGS) entry which is preliminary data.</text>
</comment>
<name>A0A6L6J0R5_9RHOB</name>
<dbReference type="RefSeq" id="WP_155045368.1">
    <property type="nucleotide sequence ID" value="NZ_WMIH01000014.1"/>
</dbReference>
<keyword evidence="2" id="KW-1185">Reference proteome</keyword>
<dbReference type="InterPro" id="IPR020955">
    <property type="entry name" value="Uncharacterised_Atu4866"/>
</dbReference>
<evidence type="ECO:0000313" key="1">
    <source>
        <dbReference type="EMBL" id="MTH65491.1"/>
    </source>
</evidence>
<accession>A0A6L6J0R5</accession>
<dbReference type="AlphaFoldDB" id="A0A6L6J0R5"/>
<dbReference type="EMBL" id="WMII01000014">
    <property type="protein sequence ID" value="MTH65491.1"/>
    <property type="molecule type" value="Genomic_DNA"/>
</dbReference>
<dbReference type="Proteomes" id="UP000478740">
    <property type="component" value="Unassembled WGS sequence"/>
</dbReference>
<reference evidence="1 2" key="1">
    <citation type="submission" date="2019-11" db="EMBL/GenBank/DDBJ databases">
        <authorList>
            <person name="Dong K."/>
        </authorList>
    </citation>
    <scope>NUCLEOTIDE SEQUENCE [LARGE SCALE GENOMIC DNA]</scope>
    <source>
        <strain evidence="1 2">DK608</strain>
    </source>
</reference>